<dbReference type="SMART" id="SM00267">
    <property type="entry name" value="GGDEF"/>
    <property type="match status" value="1"/>
</dbReference>
<dbReference type="Pfam" id="PF08448">
    <property type="entry name" value="PAS_4"/>
    <property type="match status" value="1"/>
</dbReference>
<accession>A0A0G3BR19</accession>
<dbReference type="InterPro" id="IPR003660">
    <property type="entry name" value="HAMP_dom"/>
</dbReference>
<dbReference type="CDD" id="cd01949">
    <property type="entry name" value="GGDEF"/>
    <property type="match status" value="1"/>
</dbReference>
<dbReference type="InterPro" id="IPR035965">
    <property type="entry name" value="PAS-like_dom_sf"/>
</dbReference>
<dbReference type="STRING" id="413882.AAW51_3100"/>
<feature type="signal peptide" evidence="1">
    <location>
        <begin position="1"/>
        <end position="22"/>
    </location>
</feature>
<dbReference type="PANTHER" id="PTHR44757">
    <property type="entry name" value="DIGUANYLATE CYCLASE DGCP"/>
    <property type="match status" value="1"/>
</dbReference>
<dbReference type="RefSeq" id="WP_083438325.1">
    <property type="nucleotide sequence ID" value="NZ_CP011371.1"/>
</dbReference>
<dbReference type="InterPro" id="IPR052155">
    <property type="entry name" value="Biofilm_reg_signaling"/>
</dbReference>
<dbReference type="EMBL" id="CP011371">
    <property type="protein sequence ID" value="AKJ29791.1"/>
    <property type="molecule type" value="Genomic_DNA"/>
</dbReference>
<dbReference type="Pfam" id="PF00990">
    <property type="entry name" value="GGDEF"/>
    <property type="match status" value="1"/>
</dbReference>
<dbReference type="Gene3D" id="3.30.70.270">
    <property type="match status" value="1"/>
</dbReference>
<dbReference type="PROSITE" id="PS50885">
    <property type="entry name" value="HAMP"/>
    <property type="match status" value="1"/>
</dbReference>
<dbReference type="InterPro" id="IPR029787">
    <property type="entry name" value="Nucleotide_cyclase"/>
</dbReference>
<organism evidence="4 5">
    <name type="scientific">Caldimonas brevitalea</name>
    <dbReference type="NCBI Taxonomy" id="413882"/>
    <lineage>
        <taxon>Bacteria</taxon>
        <taxon>Pseudomonadati</taxon>
        <taxon>Pseudomonadota</taxon>
        <taxon>Betaproteobacteria</taxon>
        <taxon>Burkholderiales</taxon>
        <taxon>Sphaerotilaceae</taxon>
        <taxon>Caldimonas</taxon>
    </lineage>
</organism>
<evidence type="ECO:0000256" key="1">
    <source>
        <dbReference type="SAM" id="SignalP"/>
    </source>
</evidence>
<evidence type="ECO:0000259" key="3">
    <source>
        <dbReference type="PROSITE" id="PS50887"/>
    </source>
</evidence>
<dbReference type="GO" id="GO:0007165">
    <property type="term" value="P:signal transduction"/>
    <property type="evidence" value="ECO:0007669"/>
    <property type="project" value="InterPro"/>
</dbReference>
<feature type="domain" description="HAMP" evidence="2">
    <location>
        <begin position="171"/>
        <end position="225"/>
    </location>
</feature>
<gene>
    <name evidence="4" type="ORF">AAW51_3100</name>
</gene>
<sequence>MRFRRLQLRFLLVVLASAALFAGVAGTATYQLAYQESIEDGRRTLDALATAVERTAAIGAYSGDRGVMQEVVDGLARNHLVAAAHLQPLGGALVHQAGVRLQPAASASARLVLERALSSPFDAKETIGQLRIEADMAELRATAASQASTLTALMVSQVALIALVLYVAASRLVSRPIVQLATRLRAMQAGTGDRLATPARHVADEIGMLIRSANTLLETNDVTLERERQLRAGVEALEAQYRQIFDSTSAAIFVLDGHRRLISGNPTLLKVIDLPLAQAQTLSGGDFLRHVFAHPERVETMIETALQRGETASADLALSSSHSTARWVHCLISARRAEGVASAGPAGWIEGVMYDVTERRRAEHAVRHLAEHDTLTGLKNRAASEAAIESMLNEAMRNDGWFTLLYIDLDGFKQVNDSFGHAAGDQVLVRCAEHLRQAGRRSGDLVGRLGGDEFVVALYGSRPDDPHVAQLAGDLVRALCQPLRLPGGEARIGASIGIACYPLHGRTARALSISADDALYAVKRSGKNGYAFAVPQVHAKAATAAAVG</sequence>
<dbReference type="InterPro" id="IPR000160">
    <property type="entry name" value="GGDEF_dom"/>
</dbReference>
<evidence type="ECO:0000313" key="5">
    <source>
        <dbReference type="Proteomes" id="UP000035352"/>
    </source>
</evidence>
<dbReference type="GO" id="GO:0016020">
    <property type="term" value="C:membrane"/>
    <property type="evidence" value="ECO:0007669"/>
    <property type="project" value="InterPro"/>
</dbReference>
<keyword evidence="1" id="KW-0732">Signal</keyword>
<dbReference type="InterPro" id="IPR013656">
    <property type="entry name" value="PAS_4"/>
</dbReference>
<feature type="domain" description="GGDEF" evidence="3">
    <location>
        <begin position="400"/>
        <end position="535"/>
    </location>
</feature>
<proteinExistence type="predicted"/>
<feature type="chain" id="PRO_5005184004" evidence="1">
    <location>
        <begin position="23"/>
        <end position="548"/>
    </location>
</feature>
<dbReference type="KEGG" id="pbh:AAW51_3100"/>
<dbReference type="InterPro" id="IPR043128">
    <property type="entry name" value="Rev_trsase/Diguanyl_cyclase"/>
</dbReference>
<evidence type="ECO:0000259" key="2">
    <source>
        <dbReference type="PROSITE" id="PS50885"/>
    </source>
</evidence>
<dbReference type="AlphaFoldDB" id="A0A0G3BR19"/>
<dbReference type="Gene3D" id="3.30.450.20">
    <property type="entry name" value="PAS domain"/>
    <property type="match status" value="1"/>
</dbReference>
<evidence type="ECO:0000313" key="4">
    <source>
        <dbReference type="EMBL" id="AKJ29791.1"/>
    </source>
</evidence>
<dbReference type="Gene3D" id="6.10.340.10">
    <property type="match status" value="1"/>
</dbReference>
<reference evidence="4 5" key="1">
    <citation type="submission" date="2015-05" db="EMBL/GenBank/DDBJ databases">
        <authorList>
            <person name="Tang B."/>
            <person name="Yu Y."/>
        </authorList>
    </citation>
    <scope>NUCLEOTIDE SEQUENCE [LARGE SCALE GENOMIC DNA]</scope>
    <source>
        <strain evidence="4 5">DSM 7029</strain>
    </source>
</reference>
<dbReference type="Proteomes" id="UP000035352">
    <property type="component" value="Chromosome"/>
</dbReference>
<dbReference type="OrthoDB" id="8929028at2"/>
<keyword evidence="5" id="KW-1185">Reference proteome</keyword>
<name>A0A0G3BR19_9BURK</name>
<protein>
    <submittedName>
        <fullName evidence="4">Diguanylate cyclase/phosphodiesterase</fullName>
    </submittedName>
</protein>
<dbReference type="SUPFAM" id="SSF55073">
    <property type="entry name" value="Nucleotide cyclase"/>
    <property type="match status" value="1"/>
</dbReference>
<dbReference type="NCBIfam" id="TIGR00254">
    <property type="entry name" value="GGDEF"/>
    <property type="match status" value="1"/>
</dbReference>
<dbReference type="PANTHER" id="PTHR44757:SF2">
    <property type="entry name" value="BIOFILM ARCHITECTURE MAINTENANCE PROTEIN MBAA"/>
    <property type="match status" value="1"/>
</dbReference>
<dbReference type="SUPFAM" id="SSF55785">
    <property type="entry name" value="PYP-like sensor domain (PAS domain)"/>
    <property type="match status" value="1"/>
</dbReference>
<dbReference type="PATRIC" id="fig|413882.6.peg.3235"/>
<dbReference type="PROSITE" id="PS50887">
    <property type="entry name" value="GGDEF"/>
    <property type="match status" value="1"/>
</dbReference>